<dbReference type="Gene3D" id="3.30.460.10">
    <property type="entry name" value="Beta Polymerase, domain 2"/>
    <property type="match status" value="1"/>
</dbReference>
<reference evidence="3" key="1">
    <citation type="submission" date="2017-09" db="EMBL/GenBank/DDBJ databases">
        <title>Depth-based differentiation of microbial function through sediment-hosted aquifers and enrichment of novel symbionts in the deep terrestrial subsurface.</title>
        <authorList>
            <person name="Probst A.J."/>
            <person name="Ladd B."/>
            <person name="Jarett J.K."/>
            <person name="Geller-Mcgrath D.E."/>
            <person name="Sieber C.M.K."/>
            <person name="Emerson J.B."/>
            <person name="Anantharaman K."/>
            <person name="Thomas B.C."/>
            <person name="Malmstrom R."/>
            <person name="Stieglmeier M."/>
            <person name="Klingl A."/>
            <person name="Woyke T."/>
            <person name="Ryan C.M."/>
            <person name="Banfield J.F."/>
        </authorList>
    </citation>
    <scope>NUCLEOTIDE SEQUENCE [LARGE SCALE GENOMIC DNA]</scope>
</reference>
<dbReference type="InterPro" id="IPR043519">
    <property type="entry name" value="NT_sf"/>
</dbReference>
<gene>
    <name evidence="2" type="ORF">CO165_03640</name>
</gene>
<name>A0A2M7XXH4_9BACT</name>
<dbReference type="PANTHER" id="PTHR43449:SF1">
    <property type="entry name" value="POLYMERASE BETA NUCLEOTIDYLTRANSFERASE DOMAIN-CONTAINING PROTEIN"/>
    <property type="match status" value="1"/>
</dbReference>
<organism evidence="2 3">
    <name type="scientific">Candidatus Roizmanbacteria bacterium CG_4_9_14_3_um_filter_33_18</name>
    <dbReference type="NCBI Taxonomy" id="1974841"/>
    <lineage>
        <taxon>Bacteria</taxon>
        <taxon>Candidatus Roizmaniibacteriota</taxon>
    </lineage>
</organism>
<dbReference type="Proteomes" id="UP000229647">
    <property type="component" value="Unassembled WGS sequence"/>
</dbReference>
<dbReference type="EMBL" id="PFWL01000153">
    <property type="protein sequence ID" value="PJA55422.1"/>
    <property type="molecule type" value="Genomic_DNA"/>
</dbReference>
<dbReference type="CDD" id="cd05403">
    <property type="entry name" value="NT_KNTase_like"/>
    <property type="match status" value="1"/>
</dbReference>
<dbReference type="PANTHER" id="PTHR43449">
    <property type="entry name" value="NUCLEOTIDYLTRANSFERASE"/>
    <property type="match status" value="1"/>
</dbReference>
<proteinExistence type="predicted"/>
<evidence type="ECO:0000313" key="2">
    <source>
        <dbReference type="EMBL" id="PJA55422.1"/>
    </source>
</evidence>
<protein>
    <recommendedName>
        <fullName evidence="1">Polymerase beta nucleotidyltransferase domain-containing protein</fullName>
    </recommendedName>
</protein>
<dbReference type="InterPro" id="IPR041633">
    <property type="entry name" value="Polbeta"/>
</dbReference>
<dbReference type="Pfam" id="PF18765">
    <property type="entry name" value="Polbeta"/>
    <property type="match status" value="1"/>
</dbReference>
<evidence type="ECO:0000259" key="1">
    <source>
        <dbReference type="Pfam" id="PF18765"/>
    </source>
</evidence>
<sequence length="112" mass="12891">MKNVVFKSKQVKKEVNNFVDLLQKEQIKISRVILFGSFAKGKQKDYSDIDLAVVSPDFGKDTHKEMMFLVHLSLKVSDRIEAIPIAEKDMLMKYHPLIGEIKKYGKIVYSSN</sequence>
<evidence type="ECO:0000313" key="3">
    <source>
        <dbReference type="Proteomes" id="UP000229647"/>
    </source>
</evidence>
<accession>A0A2M7XXH4</accession>
<feature type="domain" description="Polymerase beta nucleotidyltransferase" evidence="1">
    <location>
        <begin position="20"/>
        <end position="111"/>
    </location>
</feature>
<dbReference type="AlphaFoldDB" id="A0A2M7XXH4"/>
<dbReference type="SUPFAM" id="SSF81301">
    <property type="entry name" value="Nucleotidyltransferase"/>
    <property type="match status" value="1"/>
</dbReference>
<comment type="caution">
    <text evidence="2">The sequence shown here is derived from an EMBL/GenBank/DDBJ whole genome shotgun (WGS) entry which is preliminary data.</text>
</comment>